<dbReference type="InterPro" id="IPR001647">
    <property type="entry name" value="HTH_TetR"/>
</dbReference>
<dbReference type="PANTHER" id="PTHR30055:SF207">
    <property type="entry name" value="HTH-TYPE TRANSCRIPTIONAL REPRESSOR FATR"/>
    <property type="match status" value="1"/>
</dbReference>
<dbReference type="GO" id="GO:0000976">
    <property type="term" value="F:transcription cis-regulatory region binding"/>
    <property type="evidence" value="ECO:0007669"/>
    <property type="project" value="TreeGrafter"/>
</dbReference>
<dbReference type="InterPro" id="IPR009057">
    <property type="entry name" value="Homeodomain-like_sf"/>
</dbReference>
<reference evidence="4 5" key="1">
    <citation type="submission" date="2014-11" db="EMBL/GenBank/DDBJ databases">
        <title>Draft genome sequence of Chelonobacter oris 1662T, associated with respiratory disease in Hermann's Tortoises.</title>
        <authorList>
            <person name="Kudirkiene E."/>
            <person name="Hansen M.J."/>
            <person name="Bojesen A.M."/>
        </authorList>
    </citation>
    <scope>NUCLEOTIDE SEQUENCE [LARGE SCALE GENOMIC DNA]</scope>
    <source>
        <strain evidence="4 5">1662</strain>
    </source>
</reference>
<protein>
    <recommendedName>
        <fullName evidence="3">HTH tetR-type domain-containing protein</fullName>
    </recommendedName>
</protein>
<keyword evidence="1 2" id="KW-0238">DNA-binding</keyword>
<dbReference type="SUPFAM" id="SSF46689">
    <property type="entry name" value="Homeodomain-like"/>
    <property type="match status" value="1"/>
</dbReference>
<dbReference type="AlphaFoldDB" id="A0A0A3AJ97"/>
<feature type="domain" description="HTH tetR-type" evidence="3">
    <location>
        <begin position="6"/>
        <end position="66"/>
    </location>
</feature>
<keyword evidence="5" id="KW-1185">Reference proteome</keyword>
<dbReference type="STRING" id="505317.OA57_11755"/>
<dbReference type="OrthoDB" id="63332at2"/>
<dbReference type="PROSITE" id="PS50977">
    <property type="entry name" value="HTH_TETR_2"/>
    <property type="match status" value="1"/>
</dbReference>
<dbReference type="PANTHER" id="PTHR30055">
    <property type="entry name" value="HTH-TYPE TRANSCRIPTIONAL REGULATOR RUTR"/>
    <property type="match status" value="1"/>
</dbReference>
<dbReference type="PRINTS" id="PR00455">
    <property type="entry name" value="HTHTETR"/>
</dbReference>
<dbReference type="Proteomes" id="UP000030380">
    <property type="component" value="Unassembled WGS sequence"/>
</dbReference>
<dbReference type="EMBL" id="JSUM01000025">
    <property type="protein sequence ID" value="KGQ69391.1"/>
    <property type="molecule type" value="Genomic_DNA"/>
</dbReference>
<evidence type="ECO:0000313" key="4">
    <source>
        <dbReference type="EMBL" id="KGQ69391.1"/>
    </source>
</evidence>
<dbReference type="InterPro" id="IPR050109">
    <property type="entry name" value="HTH-type_TetR-like_transc_reg"/>
</dbReference>
<comment type="caution">
    <text evidence="4">The sequence shown here is derived from an EMBL/GenBank/DDBJ whole genome shotgun (WGS) entry which is preliminary data.</text>
</comment>
<dbReference type="RefSeq" id="WP_034618115.1">
    <property type="nucleotide sequence ID" value="NZ_JSUM01000025.1"/>
</dbReference>
<dbReference type="GO" id="GO:0003700">
    <property type="term" value="F:DNA-binding transcription factor activity"/>
    <property type="evidence" value="ECO:0007669"/>
    <property type="project" value="TreeGrafter"/>
</dbReference>
<sequence length="189" mass="21999">MQHPEIETAQQILFATEKLMAEQGLHALSMQKIAKAAGISVGTIYIYFKNKDELLSDLAKYLFARVDEQLEKNQNSQSTLFEQYRQMWWNFWAFFTQNPQVLKNFYQYTTLPGFSELVKRCREGQSPWSKFIKQGQKQRVICHLPTDVLFALSLESAPKLAFRQAHYAEAYAESVLEAVIEKTWQSICN</sequence>
<evidence type="ECO:0000256" key="1">
    <source>
        <dbReference type="ARBA" id="ARBA00023125"/>
    </source>
</evidence>
<evidence type="ECO:0000313" key="5">
    <source>
        <dbReference type="Proteomes" id="UP000030380"/>
    </source>
</evidence>
<dbReference type="Pfam" id="PF00440">
    <property type="entry name" value="TetR_N"/>
    <property type="match status" value="1"/>
</dbReference>
<dbReference type="Gene3D" id="1.10.357.10">
    <property type="entry name" value="Tetracycline Repressor, domain 2"/>
    <property type="match status" value="1"/>
</dbReference>
<dbReference type="PROSITE" id="PS01081">
    <property type="entry name" value="HTH_TETR_1"/>
    <property type="match status" value="1"/>
</dbReference>
<gene>
    <name evidence="4" type="ORF">OA57_11755</name>
</gene>
<evidence type="ECO:0000259" key="3">
    <source>
        <dbReference type="PROSITE" id="PS50977"/>
    </source>
</evidence>
<proteinExistence type="predicted"/>
<evidence type="ECO:0000256" key="2">
    <source>
        <dbReference type="PROSITE-ProRule" id="PRU00335"/>
    </source>
</evidence>
<name>A0A0A3AJ97_9PAST</name>
<dbReference type="InterPro" id="IPR023772">
    <property type="entry name" value="DNA-bd_HTH_TetR-type_CS"/>
</dbReference>
<accession>A0A0A3AJ97</accession>
<organism evidence="4 5">
    <name type="scientific">Chelonobacter oris</name>
    <dbReference type="NCBI Taxonomy" id="505317"/>
    <lineage>
        <taxon>Bacteria</taxon>
        <taxon>Pseudomonadati</taxon>
        <taxon>Pseudomonadota</taxon>
        <taxon>Gammaproteobacteria</taxon>
        <taxon>Pasteurellales</taxon>
        <taxon>Pasteurellaceae</taxon>
        <taxon>Chelonobacter</taxon>
    </lineage>
</organism>
<feature type="DNA-binding region" description="H-T-H motif" evidence="2">
    <location>
        <begin position="29"/>
        <end position="48"/>
    </location>
</feature>
<dbReference type="InterPro" id="IPR054422">
    <property type="entry name" value="TetR-like_HI_0893_C"/>
</dbReference>
<dbReference type="Pfam" id="PF22604">
    <property type="entry name" value="TetR_HI_0893_C"/>
    <property type="match status" value="1"/>
</dbReference>